<sequence>MAHYGQPYGGGPYNAPPQPTYGGYAPMPPYNPYAMQSASHAQQVAQAAYPVGARVWACLQIEGEVSWGQALILKGLAYMSTALGMGYRIDFQSRPEYGGRAVRDGKMNVRAEQVFPHPPQMY</sequence>
<reference evidence="1 2" key="1">
    <citation type="journal article" date="2016" name="Mol. Biol. Evol.">
        <title>Comparative Genomics of Early-Diverging Mushroom-Forming Fungi Provides Insights into the Origins of Lignocellulose Decay Capabilities.</title>
        <authorList>
            <person name="Nagy L.G."/>
            <person name="Riley R."/>
            <person name="Tritt A."/>
            <person name="Adam C."/>
            <person name="Daum C."/>
            <person name="Floudas D."/>
            <person name="Sun H."/>
            <person name="Yadav J.S."/>
            <person name="Pangilinan J."/>
            <person name="Larsson K.H."/>
            <person name="Matsuura K."/>
            <person name="Barry K."/>
            <person name="Labutti K."/>
            <person name="Kuo R."/>
            <person name="Ohm R.A."/>
            <person name="Bhattacharya S.S."/>
            <person name="Shirouzu T."/>
            <person name="Yoshinaga Y."/>
            <person name="Martin F.M."/>
            <person name="Grigoriev I.V."/>
            <person name="Hibbett D.S."/>
        </authorList>
    </citation>
    <scope>NUCLEOTIDE SEQUENCE [LARGE SCALE GENOMIC DNA]</scope>
    <source>
        <strain evidence="1 2">HHB12029</strain>
    </source>
</reference>
<evidence type="ECO:0000313" key="1">
    <source>
        <dbReference type="EMBL" id="KZV82281.1"/>
    </source>
</evidence>
<name>A0A165CDM7_EXIGL</name>
<accession>A0A165CDM7</accession>
<evidence type="ECO:0000313" key="2">
    <source>
        <dbReference type="Proteomes" id="UP000077266"/>
    </source>
</evidence>
<gene>
    <name evidence="1" type="ORF">EXIGLDRAFT_843871</name>
</gene>
<keyword evidence="2" id="KW-1185">Reference proteome</keyword>
<dbReference type="Proteomes" id="UP000077266">
    <property type="component" value="Unassembled WGS sequence"/>
</dbReference>
<dbReference type="OrthoDB" id="10474689at2759"/>
<organism evidence="1 2">
    <name type="scientific">Exidia glandulosa HHB12029</name>
    <dbReference type="NCBI Taxonomy" id="1314781"/>
    <lineage>
        <taxon>Eukaryota</taxon>
        <taxon>Fungi</taxon>
        <taxon>Dikarya</taxon>
        <taxon>Basidiomycota</taxon>
        <taxon>Agaricomycotina</taxon>
        <taxon>Agaricomycetes</taxon>
        <taxon>Auriculariales</taxon>
        <taxon>Exidiaceae</taxon>
        <taxon>Exidia</taxon>
    </lineage>
</organism>
<dbReference type="InParanoid" id="A0A165CDM7"/>
<dbReference type="AlphaFoldDB" id="A0A165CDM7"/>
<dbReference type="EMBL" id="KV426334">
    <property type="protein sequence ID" value="KZV82281.1"/>
    <property type="molecule type" value="Genomic_DNA"/>
</dbReference>
<proteinExistence type="predicted"/>
<protein>
    <submittedName>
        <fullName evidence="1">Uncharacterized protein</fullName>
    </submittedName>
</protein>